<dbReference type="GO" id="GO:0034440">
    <property type="term" value="P:lipid oxidation"/>
    <property type="evidence" value="ECO:0007669"/>
    <property type="project" value="InterPro"/>
</dbReference>
<dbReference type="EMBL" id="BT144717">
    <property type="protein sequence ID" value="AFK44511.1"/>
    <property type="molecule type" value="mRNA"/>
</dbReference>
<organism evidence="4">
    <name type="scientific">Lotus japonicus</name>
    <name type="common">Lotus corniculatus var. japonicus</name>
    <dbReference type="NCBI Taxonomy" id="34305"/>
    <lineage>
        <taxon>Eukaryota</taxon>
        <taxon>Viridiplantae</taxon>
        <taxon>Streptophyta</taxon>
        <taxon>Embryophyta</taxon>
        <taxon>Tracheophyta</taxon>
        <taxon>Spermatophyta</taxon>
        <taxon>Magnoliopsida</taxon>
        <taxon>eudicotyledons</taxon>
        <taxon>Gunneridae</taxon>
        <taxon>Pentapetalae</taxon>
        <taxon>rosids</taxon>
        <taxon>fabids</taxon>
        <taxon>Fabales</taxon>
        <taxon>Fabaceae</taxon>
        <taxon>Papilionoideae</taxon>
        <taxon>50 kb inversion clade</taxon>
        <taxon>NPAAA clade</taxon>
        <taxon>Hologalegina</taxon>
        <taxon>robinioid clade</taxon>
        <taxon>Loteae</taxon>
        <taxon>Lotus</taxon>
    </lineage>
</organism>
<dbReference type="Pfam" id="PF01477">
    <property type="entry name" value="PLAT"/>
    <property type="match status" value="1"/>
</dbReference>
<dbReference type="PROSITE" id="PS50095">
    <property type="entry name" value="PLAT"/>
    <property type="match status" value="1"/>
</dbReference>
<dbReference type="InterPro" id="IPR036392">
    <property type="entry name" value="PLAT/LH2_dom_sf"/>
</dbReference>
<feature type="domain" description="PLAT" evidence="3">
    <location>
        <begin position="29"/>
        <end position="150"/>
    </location>
</feature>
<dbReference type="PANTHER" id="PTHR11771">
    <property type="entry name" value="LIPOXYGENASE"/>
    <property type="match status" value="1"/>
</dbReference>
<reference evidence="4" key="1">
    <citation type="submission" date="2012-05" db="EMBL/GenBank/DDBJ databases">
        <authorList>
            <person name="Krishnakumar V."/>
            <person name="Cheung F."/>
            <person name="Xiao Y."/>
            <person name="Chan A."/>
            <person name="Moskal W.A."/>
            <person name="Town C.D."/>
        </authorList>
    </citation>
    <scope>NUCLEOTIDE SEQUENCE</scope>
</reference>
<evidence type="ECO:0000256" key="2">
    <source>
        <dbReference type="SAM" id="Phobius"/>
    </source>
</evidence>
<dbReference type="GO" id="GO:0046872">
    <property type="term" value="F:metal ion binding"/>
    <property type="evidence" value="ECO:0007669"/>
    <property type="project" value="InterPro"/>
</dbReference>
<dbReference type="SUPFAM" id="SSF49723">
    <property type="entry name" value="Lipase/lipooxygenase domain (PLAT/LH2 domain)"/>
    <property type="match status" value="1"/>
</dbReference>
<name>I3SW69_LOTJA</name>
<dbReference type="InterPro" id="IPR001024">
    <property type="entry name" value="PLAT/LH2_dom"/>
</dbReference>
<evidence type="ECO:0000256" key="1">
    <source>
        <dbReference type="PROSITE-ProRule" id="PRU00152"/>
    </source>
</evidence>
<keyword evidence="2" id="KW-0812">Transmembrane</keyword>
<feature type="transmembrane region" description="Helical" evidence="2">
    <location>
        <begin position="7"/>
        <end position="25"/>
    </location>
</feature>
<protein>
    <recommendedName>
        <fullName evidence="3">PLAT domain-containing protein</fullName>
    </recommendedName>
</protein>
<dbReference type="Gene3D" id="2.60.60.20">
    <property type="entry name" value="PLAT/LH2 domain"/>
    <property type="match status" value="1"/>
</dbReference>
<keyword evidence="2" id="KW-1133">Transmembrane helix</keyword>
<proteinExistence type="evidence at transcript level"/>
<dbReference type="SMART" id="SM00308">
    <property type="entry name" value="LH2"/>
    <property type="match status" value="1"/>
</dbReference>
<accession>I3SW69</accession>
<dbReference type="AlphaFoldDB" id="I3SW69"/>
<evidence type="ECO:0000259" key="3">
    <source>
        <dbReference type="PROSITE" id="PS50095"/>
    </source>
</evidence>
<dbReference type="GO" id="GO:0016702">
    <property type="term" value="F:oxidoreductase activity, acting on single donors with incorporation of molecular oxygen, incorporation of two atoms of oxygen"/>
    <property type="evidence" value="ECO:0007669"/>
    <property type="project" value="InterPro"/>
</dbReference>
<sequence>MMKKNFTPIHINFFFYFIYFSFAYMRLIPLLLLFIFFPFFFLPLSFLPLTKQIIFAASGKGKVGNLTYVDKHIPSLPTLGARQEAYSVSFDYDADFGIPGAFYFKNFTQDEFFFVSLTLEDIPNHGTIHFVCNSWVYNAKNYKKDRIFFTNDVIQLYIQSCEFHFSLSTKK</sequence>
<evidence type="ECO:0000313" key="4">
    <source>
        <dbReference type="EMBL" id="AFK44511.1"/>
    </source>
</evidence>
<keyword evidence="2" id="KW-0472">Membrane</keyword>
<dbReference type="InterPro" id="IPR000907">
    <property type="entry name" value="LipOase"/>
</dbReference>
<comment type="caution">
    <text evidence="1">Lacks conserved residue(s) required for the propagation of feature annotation.</text>
</comment>